<dbReference type="InParanoid" id="A0A6L2PWB8"/>
<evidence type="ECO:0000256" key="7">
    <source>
        <dbReference type="ARBA" id="ARBA00039306"/>
    </source>
</evidence>
<dbReference type="Gene3D" id="1.10.455.10">
    <property type="entry name" value="Ribosomal protein S7 domain"/>
    <property type="match status" value="1"/>
</dbReference>
<name>A0A6L2PWB8_COPFO</name>
<dbReference type="OrthoDB" id="9972728at2759"/>
<feature type="domain" description="Small ribosomal subunit protein uS7" evidence="9">
    <location>
        <begin position="77"/>
        <end position="228"/>
    </location>
</feature>
<dbReference type="SUPFAM" id="SSF47973">
    <property type="entry name" value="Ribosomal protein S7"/>
    <property type="match status" value="1"/>
</dbReference>
<sequence>MASVNKVLGSVLGKNVFINSMGALYRSVNIVNSYSMYGPQFVEPVFKKEKQESMYESGEIENILHVPVKAARADATCSVFHDDLVRKFTNLVMRDGRKLLARELVEEAFEKIKRIQLQRYHSVDDSEKKASIETNPLKIFHAAIINSKPVLQLTPIKRGGVTYQVPVPIPDSRSRFLAMKWLILAAKDKDPKMHFPEKLAWELVDAAANQGRVVKKKQDLHRQCEANRAYAHYRWS</sequence>
<evidence type="ECO:0000256" key="8">
    <source>
        <dbReference type="ARBA" id="ARBA00041309"/>
    </source>
</evidence>
<evidence type="ECO:0000256" key="5">
    <source>
        <dbReference type="ARBA" id="ARBA00023128"/>
    </source>
</evidence>
<evidence type="ECO:0000313" key="11">
    <source>
        <dbReference type="Proteomes" id="UP000502823"/>
    </source>
</evidence>
<dbReference type="InterPro" id="IPR023798">
    <property type="entry name" value="Ribosomal_uS7_dom"/>
</dbReference>
<dbReference type="GO" id="GO:0005743">
    <property type="term" value="C:mitochondrial inner membrane"/>
    <property type="evidence" value="ECO:0007669"/>
    <property type="project" value="UniProtKB-ARBA"/>
</dbReference>
<accession>A0A6L2PWB8</accession>
<keyword evidence="5" id="KW-0496">Mitochondrion</keyword>
<organism evidence="10 11">
    <name type="scientific">Coptotermes formosanus</name>
    <name type="common">Formosan subterranean termite</name>
    <dbReference type="NCBI Taxonomy" id="36987"/>
    <lineage>
        <taxon>Eukaryota</taxon>
        <taxon>Metazoa</taxon>
        <taxon>Ecdysozoa</taxon>
        <taxon>Arthropoda</taxon>
        <taxon>Hexapoda</taxon>
        <taxon>Insecta</taxon>
        <taxon>Pterygota</taxon>
        <taxon>Neoptera</taxon>
        <taxon>Polyneoptera</taxon>
        <taxon>Dictyoptera</taxon>
        <taxon>Blattodea</taxon>
        <taxon>Blattoidea</taxon>
        <taxon>Termitoidae</taxon>
        <taxon>Rhinotermitidae</taxon>
        <taxon>Coptotermes</taxon>
    </lineage>
</organism>
<keyword evidence="3" id="KW-0809">Transit peptide</keyword>
<evidence type="ECO:0000256" key="2">
    <source>
        <dbReference type="ARBA" id="ARBA00007151"/>
    </source>
</evidence>
<reference evidence="11" key="1">
    <citation type="submission" date="2020-01" db="EMBL/GenBank/DDBJ databases">
        <title>Draft genome sequence of the Termite Coptotermes fromosanus.</title>
        <authorList>
            <person name="Itakura S."/>
            <person name="Yosikawa Y."/>
            <person name="Umezawa K."/>
        </authorList>
    </citation>
    <scope>NUCLEOTIDE SEQUENCE [LARGE SCALE GENOMIC DNA]</scope>
</reference>
<comment type="subcellular location">
    <subcellularLocation>
        <location evidence="1">Mitochondrion</location>
    </subcellularLocation>
</comment>
<comment type="caution">
    <text evidence="10">The sequence shown here is derived from an EMBL/GenBank/DDBJ whole genome shotgun (WGS) entry which is preliminary data.</text>
</comment>
<dbReference type="GO" id="GO:0006412">
    <property type="term" value="P:translation"/>
    <property type="evidence" value="ECO:0007669"/>
    <property type="project" value="InterPro"/>
</dbReference>
<evidence type="ECO:0000313" key="10">
    <source>
        <dbReference type="EMBL" id="GFG36514.1"/>
    </source>
</evidence>
<keyword evidence="11" id="KW-1185">Reference proteome</keyword>
<dbReference type="Proteomes" id="UP000502823">
    <property type="component" value="Unassembled WGS sequence"/>
</dbReference>
<evidence type="ECO:0000256" key="6">
    <source>
        <dbReference type="ARBA" id="ARBA00023274"/>
    </source>
</evidence>
<evidence type="ECO:0000256" key="3">
    <source>
        <dbReference type="ARBA" id="ARBA00022946"/>
    </source>
</evidence>
<keyword evidence="6" id="KW-0687">Ribonucleoprotein</keyword>
<dbReference type="InterPro" id="IPR036823">
    <property type="entry name" value="Ribosomal_uS7_dom_sf"/>
</dbReference>
<dbReference type="InterPro" id="IPR000235">
    <property type="entry name" value="Ribosomal_uS7"/>
</dbReference>
<evidence type="ECO:0000256" key="1">
    <source>
        <dbReference type="ARBA" id="ARBA00004173"/>
    </source>
</evidence>
<dbReference type="GO" id="GO:0044391">
    <property type="term" value="C:ribosomal subunit"/>
    <property type="evidence" value="ECO:0007669"/>
    <property type="project" value="UniProtKB-ARBA"/>
</dbReference>
<protein>
    <recommendedName>
        <fullName evidence="7">Small ribosomal subunit protein uS7m</fullName>
    </recommendedName>
    <alternativeName>
        <fullName evidence="8">28S ribosomal protein S7, mitochondrial</fullName>
    </alternativeName>
</protein>
<dbReference type="FunFam" id="1.10.455.10:FF:000004">
    <property type="entry name" value="28S ribosomal protein S7, mitochondrial"/>
    <property type="match status" value="1"/>
</dbReference>
<gene>
    <name evidence="10" type="ORF">Cfor_11848</name>
</gene>
<dbReference type="EMBL" id="BLKM01000641">
    <property type="protein sequence ID" value="GFG36514.1"/>
    <property type="molecule type" value="Genomic_DNA"/>
</dbReference>
<dbReference type="FunCoup" id="A0A6L2PWB8">
    <property type="interactions" value="521"/>
</dbReference>
<keyword evidence="4" id="KW-0689">Ribosomal protein</keyword>
<dbReference type="CDD" id="cd14870">
    <property type="entry name" value="uS7_Mitochondria_Mammalian"/>
    <property type="match status" value="1"/>
</dbReference>
<dbReference type="PANTHER" id="PTHR11205">
    <property type="entry name" value="RIBOSOMAL PROTEIN S7"/>
    <property type="match status" value="1"/>
</dbReference>
<evidence type="ECO:0000259" key="9">
    <source>
        <dbReference type="Pfam" id="PF00177"/>
    </source>
</evidence>
<dbReference type="AlphaFoldDB" id="A0A6L2PWB8"/>
<dbReference type="Pfam" id="PF00177">
    <property type="entry name" value="Ribosomal_S7"/>
    <property type="match status" value="1"/>
</dbReference>
<dbReference type="GO" id="GO:0005759">
    <property type="term" value="C:mitochondrial matrix"/>
    <property type="evidence" value="ECO:0007669"/>
    <property type="project" value="UniProtKB-ARBA"/>
</dbReference>
<evidence type="ECO:0000256" key="4">
    <source>
        <dbReference type="ARBA" id="ARBA00022980"/>
    </source>
</evidence>
<proteinExistence type="inferred from homology"/>
<comment type="similarity">
    <text evidence="2">Belongs to the universal ribosomal protein uS7 family.</text>
</comment>